<comment type="caution">
    <text evidence="2">The sequence shown here is derived from an EMBL/GenBank/DDBJ whole genome shotgun (WGS) entry which is preliminary data.</text>
</comment>
<accession>U2Z0E9</accession>
<keyword evidence="3" id="KW-1185">Reference proteome</keyword>
<protein>
    <submittedName>
        <fullName evidence="2">Uncharacterized protein</fullName>
    </submittedName>
</protein>
<name>U2Z0E9_9RHOB</name>
<feature type="compositionally biased region" description="Polar residues" evidence="1">
    <location>
        <begin position="132"/>
        <end position="143"/>
    </location>
</feature>
<dbReference type="AlphaFoldDB" id="U2Z0E9"/>
<feature type="region of interest" description="Disordered" evidence="1">
    <location>
        <begin position="121"/>
        <end position="143"/>
    </location>
</feature>
<dbReference type="EMBL" id="BATB01000004">
    <property type="protein sequence ID" value="GAD54562.1"/>
    <property type="molecule type" value="Genomic_DNA"/>
</dbReference>
<dbReference type="Proteomes" id="UP000016566">
    <property type="component" value="Unassembled WGS sequence"/>
</dbReference>
<evidence type="ECO:0000313" key="2">
    <source>
        <dbReference type="EMBL" id="GAD54562.1"/>
    </source>
</evidence>
<evidence type="ECO:0000313" key="3">
    <source>
        <dbReference type="Proteomes" id="UP000016566"/>
    </source>
</evidence>
<evidence type="ECO:0000256" key="1">
    <source>
        <dbReference type="SAM" id="MobiDB-lite"/>
    </source>
</evidence>
<organism evidence="2 3">
    <name type="scientific">Limimaricola cinnabarinus LL-001</name>
    <dbReference type="NCBI Taxonomy" id="1337093"/>
    <lineage>
        <taxon>Bacteria</taxon>
        <taxon>Pseudomonadati</taxon>
        <taxon>Pseudomonadota</taxon>
        <taxon>Alphaproteobacteria</taxon>
        <taxon>Rhodobacterales</taxon>
        <taxon>Paracoccaceae</taxon>
        <taxon>Limimaricola</taxon>
    </lineage>
</organism>
<proteinExistence type="predicted"/>
<reference evidence="2" key="1">
    <citation type="journal article" date="2013" name="Genome Announc.">
        <title>Draft Genome Sequence of Loktanella cinnabarina LL-001T, Isolated from Deep-Sea Floor Sediment.</title>
        <authorList>
            <person name="Nishi S."/>
            <person name="Tsubouchi T."/>
            <person name="Takaki Y."/>
            <person name="Koyanagi R."/>
            <person name="Satoh N."/>
            <person name="Maruyama T."/>
            <person name="Hatada Y."/>
        </authorList>
    </citation>
    <scope>NUCLEOTIDE SEQUENCE [LARGE SCALE GENOMIC DNA]</scope>
    <source>
        <strain evidence="2">LL-001</strain>
    </source>
</reference>
<gene>
    <name evidence="2" type="ORF">MBELCI_0614</name>
</gene>
<sequence length="143" mass="15870">MAQMVLLSQSGCNRHAQNRRFSPRAERRCLIVQSRGNRLGRQWSGHLTEAMVPLGAKAPRGHDAPDIVDLLRAERHREAHAGIAIIRPDDLRGDTPVSVTNDDPAVALKRRQALEAGARRLMSTRRARLTDPFNSTRHSLSAG</sequence>